<dbReference type="Gene3D" id="2.120.10.30">
    <property type="entry name" value="TolB, C-terminal domain"/>
    <property type="match status" value="1"/>
</dbReference>
<dbReference type="EMBL" id="ML976986">
    <property type="protein sequence ID" value="KAF1958887.1"/>
    <property type="molecule type" value="Genomic_DNA"/>
</dbReference>
<reference evidence="1" key="1">
    <citation type="journal article" date="2020" name="Stud. Mycol.">
        <title>101 Dothideomycetes genomes: a test case for predicting lifestyles and emergence of pathogens.</title>
        <authorList>
            <person name="Haridas S."/>
            <person name="Albert R."/>
            <person name="Binder M."/>
            <person name="Bloem J."/>
            <person name="Labutti K."/>
            <person name="Salamov A."/>
            <person name="Andreopoulos B."/>
            <person name="Baker S."/>
            <person name="Barry K."/>
            <person name="Bills G."/>
            <person name="Bluhm B."/>
            <person name="Cannon C."/>
            <person name="Castanera R."/>
            <person name="Culley D."/>
            <person name="Daum C."/>
            <person name="Ezra D."/>
            <person name="Gonzalez J."/>
            <person name="Henrissat B."/>
            <person name="Kuo A."/>
            <person name="Liang C."/>
            <person name="Lipzen A."/>
            <person name="Lutzoni F."/>
            <person name="Magnuson J."/>
            <person name="Mondo S."/>
            <person name="Nolan M."/>
            <person name="Ohm R."/>
            <person name="Pangilinan J."/>
            <person name="Park H.-J."/>
            <person name="Ramirez L."/>
            <person name="Alfaro M."/>
            <person name="Sun H."/>
            <person name="Tritt A."/>
            <person name="Yoshinaga Y."/>
            <person name="Zwiers L.-H."/>
            <person name="Turgeon B."/>
            <person name="Goodwin S."/>
            <person name="Spatafora J."/>
            <person name="Crous P."/>
            <person name="Grigoriev I."/>
        </authorList>
    </citation>
    <scope>NUCLEOTIDE SEQUENCE</scope>
    <source>
        <strain evidence="1">CBS 675.92</strain>
    </source>
</reference>
<dbReference type="AlphaFoldDB" id="A0A6A5UCP4"/>
<name>A0A6A5UCP4_9PLEO</name>
<dbReference type="SUPFAM" id="SSF63829">
    <property type="entry name" value="Calcium-dependent phosphotriesterase"/>
    <property type="match status" value="1"/>
</dbReference>
<evidence type="ECO:0000313" key="2">
    <source>
        <dbReference type="Proteomes" id="UP000800035"/>
    </source>
</evidence>
<evidence type="ECO:0000313" key="1">
    <source>
        <dbReference type="EMBL" id="KAF1958887.1"/>
    </source>
</evidence>
<organism evidence="1 2">
    <name type="scientific">Byssothecium circinans</name>
    <dbReference type="NCBI Taxonomy" id="147558"/>
    <lineage>
        <taxon>Eukaryota</taxon>
        <taxon>Fungi</taxon>
        <taxon>Dikarya</taxon>
        <taxon>Ascomycota</taxon>
        <taxon>Pezizomycotina</taxon>
        <taxon>Dothideomycetes</taxon>
        <taxon>Pleosporomycetidae</taxon>
        <taxon>Pleosporales</taxon>
        <taxon>Massarineae</taxon>
        <taxon>Massarinaceae</taxon>
        <taxon>Byssothecium</taxon>
    </lineage>
</organism>
<dbReference type="PANTHER" id="PTHR11799:SF30">
    <property type="entry name" value="SERUM PARAOXONASE_ARYLESTERASE 2"/>
    <property type="match status" value="1"/>
</dbReference>
<gene>
    <name evidence="1" type="ORF">CC80DRAFT_533847</name>
</gene>
<keyword evidence="2" id="KW-1185">Reference proteome</keyword>
<protein>
    <submittedName>
        <fullName evidence="1">Calcium-dependent phosphotriesterase</fullName>
    </submittedName>
</protein>
<dbReference type="InterPro" id="IPR011042">
    <property type="entry name" value="6-blade_b-propeller_TolB-like"/>
</dbReference>
<accession>A0A6A5UCP4</accession>
<sequence>MSSTLPGFINHPYWYSFSGATDISDLLNVVPVIFLTAYSMLQSLRPGPISASYVIFLAIVVPFFYDRYLTISHVLSHRAGKLQEVYNIKSHEILFRDRVRNCEDVLMEENLGIAILSCDPGRDRWNTVMGTFRNDLEIQSGALWLYDYSHPELPDSELLRPFTFKNFANADDFHPLGLELDVDTSTLYVVSHAQSGSCIEIFQLDVRSTTATHVRTFTHLLVQTPNSIHSLGDGKLFVTNDHYMRAAVSPLLSKIETFSAVPGGSVAYVDVKKPEESKVVARVPFANGITMLNKTTLAVGSTAKPGVYFYDVDPESHTLTFKRLVRTPVMVDNLSVDSKGVLLMAGHPDPFRLMQVSKGRPTCVEGSQDEEARKACECIAPSWAAEWSEERGLRTLYKSEEFCSSTMAVRDVERGVGVVSGLYERGIMVFKV</sequence>
<proteinExistence type="predicted"/>
<dbReference type="OrthoDB" id="5307922at2759"/>
<dbReference type="InterPro" id="IPR051288">
    <property type="entry name" value="Serum_paraoxonase/arylesterase"/>
</dbReference>
<dbReference type="Proteomes" id="UP000800035">
    <property type="component" value="Unassembled WGS sequence"/>
</dbReference>
<dbReference type="PANTHER" id="PTHR11799">
    <property type="entry name" value="PARAOXONASE"/>
    <property type="match status" value="1"/>
</dbReference>